<keyword evidence="3" id="KW-1185">Reference proteome</keyword>
<feature type="region of interest" description="Disordered" evidence="1">
    <location>
        <begin position="1"/>
        <end position="22"/>
    </location>
</feature>
<feature type="compositionally biased region" description="Polar residues" evidence="1">
    <location>
        <begin position="743"/>
        <end position="757"/>
    </location>
</feature>
<reference evidence="2 3" key="1">
    <citation type="journal article" date="2016" name="Mol. Biol. Evol.">
        <title>Comparative Genomics of Early-Diverging Mushroom-Forming Fungi Provides Insights into the Origins of Lignocellulose Decay Capabilities.</title>
        <authorList>
            <person name="Nagy L.G."/>
            <person name="Riley R."/>
            <person name="Tritt A."/>
            <person name="Adam C."/>
            <person name="Daum C."/>
            <person name="Floudas D."/>
            <person name="Sun H."/>
            <person name="Yadav J.S."/>
            <person name="Pangilinan J."/>
            <person name="Larsson K.H."/>
            <person name="Matsuura K."/>
            <person name="Barry K."/>
            <person name="Labutti K."/>
            <person name="Kuo R."/>
            <person name="Ohm R.A."/>
            <person name="Bhattacharya S.S."/>
            <person name="Shirouzu T."/>
            <person name="Yoshinaga Y."/>
            <person name="Martin F.M."/>
            <person name="Grigoriev I.V."/>
            <person name="Hibbett D.S."/>
        </authorList>
    </citation>
    <scope>NUCLEOTIDE SEQUENCE [LARGE SCALE GENOMIC DNA]</scope>
    <source>
        <strain evidence="2 3">HHB10207 ss-3</strain>
    </source>
</reference>
<gene>
    <name evidence="2" type="ORF">SISSUDRAFT_1121537</name>
</gene>
<organism evidence="2 3">
    <name type="scientific">Sistotremastrum suecicum HHB10207 ss-3</name>
    <dbReference type="NCBI Taxonomy" id="1314776"/>
    <lineage>
        <taxon>Eukaryota</taxon>
        <taxon>Fungi</taxon>
        <taxon>Dikarya</taxon>
        <taxon>Basidiomycota</taxon>
        <taxon>Agaricomycotina</taxon>
        <taxon>Agaricomycetes</taxon>
        <taxon>Sistotremastrales</taxon>
        <taxon>Sistotremastraceae</taxon>
        <taxon>Sistotremastrum</taxon>
    </lineage>
</organism>
<feature type="compositionally biased region" description="Polar residues" evidence="1">
    <location>
        <begin position="415"/>
        <end position="427"/>
    </location>
</feature>
<accession>A0A166AP19</accession>
<sequence length="795" mass="86919">MENILETTRSGLPPSTQPRSRHATYNNLTYKKKKVHPGATILSMLERISILALQSGSDECSEAVFDILEVLKDDPMYAHSEALFDFQRNVAKTAKEQLLGGIICSSTLDDMETYLGKHALVLISKITPAVDILFLKEIASCLSVGGASSLPTFNDSFIPRLTILPSDTWIRVFPMAIEALATEWLSPVSNHTEVRGIHNGITTLIDHALSSPLSPPLSQASICCTVLTLCKSQSNEELMDRILQCLLLHIHRHGSGKFVYTFNFVDRVLVPLANQLKAEGWDLACKPFATFWSDILNFCIISHENAKGLLSATFDTNCVSDCSECNDVLLSEAKELEPIFSASGTKISVAADLRQLLWASAPLQTWFDLIDEGSRAQILGSSHFEIKTRVKWGDPLRHRHKEDLATSGQLEADTSHYTSSHEPTTPHQAERQNLEQSLIEAESFYSAISSDAIFSLDSATLSTSSGQETLVTQSLGSPIALATPSHDTLGLLSIFPTVRSEPKINPPGTTSISNPLESPCADFGELSWPVMNASFPASSSIPASGFNNPLPNLPSPVDPQFDINHNELANDYPPHLLHSSSVNVLNDAEQISALLSNDELLVPMNLVDHTGIPNHFPIEGPHPDHNQWSSPVETRQTPPPVKLRPLDYDADESPTLHIKRGTAILKRPRGLDSDEYGSGSELESKKIRLDEEILVLLPPSVRTSTEMPQSVISQTGPSSSVTDAILSDNSVVLCPTPFDEKTTSSASQEAPSTPSSSAEHKEHTTSQAPKVTRPPNKRQRSWIDGSYVPEPDHEL</sequence>
<evidence type="ECO:0000313" key="3">
    <source>
        <dbReference type="Proteomes" id="UP000076798"/>
    </source>
</evidence>
<feature type="region of interest" description="Disordered" evidence="1">
    <location>
        <begin position="403"/>
        <end position="430"/>
    </location>
</feature>
<evidence type="ECO:0000313" key="2">
    <source>
        <dbReference type="EMBL" id="KZT35528.1"/>
    </source>
</evidence>
<name>A0A166AP19_9AGAM</name>
<feature type="region of interest" description="Disordered" evidence="1">
    <location>
        <begin position="736"/>
        <end position="795"/>
    </location>
</feature>
<dbReference type="EMBL" id="KV428136">
    <property type="protein sequence ID" value="KZT35528.1"/>
    <property type="molecule type" value="Genomic_DNA"/>
</dbReference>
<dbReference type="AlphaFoldDB" id="A0A166AP19"/>
<protein>
    <submittedName>
        <fullName evidence="2">Uncharacterized protein</fullName>
    </submittedName>
</protein>
<dbReference type="Proteomes" id="UP000076798">
    <property type="component" value="Unassembled WGS sequence"/>
</dbReference>
<evidence type="ECO:0000256" key="1">
    <source>
        <dbReference type="SAM" id="MobiDB-lite"/>
    </source>
</evidence>
<proteinExistence type="predicted"/>